<evidence type="ECO:0000256" key="4">
    <source>
        <dbReference type="ARBA" id="ARBA00022847"/>
    </source>
</evidence>
<dbReference type="SUPFAM" id="SSF161070">
    <property type="entry name" value="SNF-like"/>
    <property type="match status" value="1"/>
</dbReference>
<dbReference type="AlphaFoldDB" id="A0A158PLG8"/>
<dbReference type="GO" id="GO:0043005">
    <property type="term" value="C:neuron projection"/>
    <property type="evidence" value="ECO:0007669"/>
    <property type="project" value="TreeGrafter"/>
</dbReference>
<dbReference type="OrthoDB" id="6581954at2759"/>
<keyword evidence="2" id="KW-0813">Transport</keyword>
<reference evidence="11" key="1">
    <citation type="submission" date="2016-04" db="UniProtKB">
        <authorList>
            <consortium name="WormBaseParasite"/>
        </authorList>
    </citation>
    <scope>IDENTIFICATION</scope>
</reference>
<evidence type="ECO:0000256" key="5">
    <source>
        <dbReference type="ARBA" id="ARBA00022989"/>
    </source>
</evidence>
<dbReference type="InterPro" id="IPR037272">
    <property type="entry name" value="SNS_sf"/>
</dbReference>
<keyword evidence="7" id="KW-0479">Metal-binding</keyword>
<evidence type="ECO:0000256" key="8">
    <source>
        <dbReference type="SAM" id="Phobius"/>
    </source>
</evidence>
<feature type="transmembrane region" description="Helical" evidence="8">
    <location>
        <begin position="143"/>
        <end position="164"/>
    </location>
</feature>
<gene>
    <name evidence="9" type="ORF">ACOC_LOCUS11332</name>
</gene>
<dbReference type="PROSITE" id="PS50267">
    <property type="entry name" value="NA_NEUROTRAN_SYMP_3"/>
    <property type="match status" value="1"/>
</dbReference>
<feature type="transmembrane region" description="Helical" evidence="8">
    <location>
        <begin position="184"/>
        <end position="217"/>
    </location>
</feature>
<keyword evidence="5 8" id="KW-1133">Transmembrane helix</keyword>
<evidence type="ECO:0000313" key="9">
    <source>
        <dbReference type="EMBL" id="VDM62917.1"/>
    </source>
</evidence>
<reference evidence="9 10" key="2">
    <citation type="submission" date="2018-11" db="EMBL/GenBank/DDBJ databases">
        <authorList>
            <consortium name="Pathogen Informatics"/>
        </authorList>
    </citation>
    <scope>NUCLEOTIDE SEQUENCE [LARGE SCALE GENOMIC DNA]</scope>
    <source>
        <strain evidence="9 10">Costa Rica</strain>
    </source>
</reference>
<name>A0A158PLG8_ANGCS</name>
<proteinExistence type="predicted"/>
<dbReference type="GO" id="GO:0005886">
    <property type="term" value="C:plasma membrane"/>
    <property type="evidence" value="ECO:0007669"/>
    <property type="project" value="TreeGrafter"/>
</dbReference>
<feature type="binding site" evidence="7">
    <location>
        <position position="156"/>
    </location>
    <ligand>
        <name>Na(+)</name>
        <dbReference type="ChEBI" id="CHEBI:29101"/>
        <label>1</label>
    </ligand>
</feature>
<dbReference type="Pfam" id="PF00209">
    <property type="entry name" value="SNF"/>
    <property type="match status" value="1"/>
</dbReference>
<sequence>MTAEGTGEANLNLFWPLSVKPLVLETYGDFLQWLTIMVEFTSTAPYILILILFSRAITLEGSTDGLYYYWGKPDFSKLLRHQDAWIVVTGDFLMSVFGGATVFATLGYLSYQLKKPIEEVVSSGHSLAFVAYPEAISKMPYPMVWSVFFFSMLFLLGISSEIALTETLCTSIYDQWTSTRKCKWLISLSCCGSLFLCGIVLTTDVGTLFNTALIVLFDI</sequence>
<dbReference type="Proteomes" id="UP000267027">
    <property type="component" value="Unassembled WGS sequence"/>
</dbReference>
<keyword evidence="10" id="KW-1185">Reference proteome</keyword>
<evidence type="ECO:0000256" key="1">
    <source>
        <dbReference type="ARBA" id="ARBA00004141"/>
    </source>
</evidence>
<keyword evidence="3 8" id="KW-0812">Transmembrane</keyword>
<dbReference type="WBParaSite" id="ACOC_0001133101-mRNA-1">
    <property type="protein sequence ID" value="ACOC_0001133101-mRNA-1"/>
    <property type="gene ID" value="ACOC_0001133101"/>
</dbReference>
<evidence type="ECO:0000313" key="10">
    <source>
        <dbReference type="Proteomes" id="UP000267027"/>
    </source>
</evidence>
<evidence type="ECO:0000256" key="2">
    <source>
        <dbReference type="ARBA" id="ARBA00022448"/>
    </source>
</evidence>
<evidence type="ECO:0000256" key="7">
    <source>
        <dbReference type="PIRSR" id="PIRSR600175-1"/>
    </source>
</evidence>
<organism evidence="11">
    <name type="scientific">Angiostrongylus costaricensis</name>
    <name type="common">Nematode worm</name>
    <dbReference type="NCBI Taxonomy" id="334426"/>
    <lineage>
        <taxon>Eukaryota</taxon>
        <taxon>Metazoa</taxon>
        <taxon>Ecdysozoa</taxon>
        <taxon>Nematoda</taxon>
        <taxon>Chromadorea</taxon>
        <taxon>Rhabditida</taxon>
        <taxon>Rhabditina</taxon>
        <taxon>Rhabditomorpha</taxon>
        <taxon>Strongyloidea</taxon>
        <taxon>Metastrongylidae</taxon>
        <taxon>Angiostrongylus</taxon>
    </lineage>
</organism>
<dbReference type="PANTHER" id="PTHR11616:SF326">
    <property type="entry name" value="SODIUM-DEPENDENT TRANSPORTER SNF-5"/>
    <property type="match status" value="1"/>
</dbReference>
<evidence type="ECO:0000313" key="11">
    <source>
        <dbReference type="WBParaSite" id="ACOC_0001133101-mRNA-1"/>
    </source>
</evidence>
<evidence type="ECO:0000256" key="3">
    <source>
        <dbReference type="ARBA" id="ARBA00022692"/>
    </source>
</evidence>
<feature type="transmembrane region" description="Helical" evidence="8">
    <location>
        <begin position="30"/>
        <end position="53"/>
    </location>
</feature>
<evidence type="ECO:0000256" key="6">
    <source>
        <dbReference type="ARBA" id="ARBA00023136"/>
    </source>
</evidence>
<accession>A0A158PLG8</accession>
<protein>
    <submittedName>
        <fullName evidence="11">Aa_trans domain-containing protein</fullName>
    </submittedName>
</protein>
<dbReference type="EMBL" id="UYYA01004668">
    <property type="protein sequence ID" value="VDM62917.1"/>
    <property type="molecule type" value="Genomic_DNA"/>
</dbReference>
<comment type="subcellular location">
    <subcellularLocation>
        <location evidence="1">Membrane</location>
        <topology evidence="1">Multi-pass membrane protein</topology>
    </subcellularLocation>
</comment>
<dbReference type="PANTHER" id="PTHR11616">
    <property type="entry name" value="SODIUM/CHLORIDE DEPENDENT TRANSPORTER"/>
    <property type="match status" value="1"/>
</dbReference>
<keyword evidence="6 8" id="KW-0472">Membrane</keyword>
<dbReference type="GO" id="GO:0005332">
    <property type="term" value="F:gamma-aminobutyric acid:sodium:chloride symporter activity"/>
    <property type="evidence" value="ECO:0007669"/>
    <property type="project" value="TreeGrafter"/>
</dbReference>
<feature type="transmembrane region" description="Helical" evidence="8">
    <location>
        <begin position="84"/>
        <end position="109"/>
    </location>
</feature>
<dbReference type="InterPro" id="IPR000175">
    <property type="entry name" value="Na/ntran_symport"/>
</dbReference>
<dbReference type="GO" id="GO:0046872">
    <property type="term" value="F:metal ion binding"/>
    <property type="evidence" value="ECO:0007669"/>
    <property type="project" value="UniProtKB-KW"/>
</dbReference>
<keyword evidence="4" id="KW-0769">Symport</keyword>
<dbReference type="STRING" id="334426.A0A158PLG8"/>
<keyword evidence="7" id="KW-0915">Sodium</keyword>
<feature type="binding site" evidence="7">
    <location>
        <position position="160"/>
    </location>
    <ligand>
        <name>Na(+)</name>
        <dbReference type="ChEBI" id="CHEBI:29101"/>
        <label>1</label>
    </ligand>
</feature>